<evidence type="ECO:0000256" key="4">
    <source>
        <dbReference type="ARBA" id="ARBA00023004"/>
    </source>
</evidence>
<dbReference type="GO" id="GO:0004325">
    <property type="term" value="F:ferrochelatase activity"/>
    <property type="evidence" value="ECO:0007669"/>
    <property type="project" value="UniProtKB-UniRule"/>
</dbReference>
<protein>
    <recommendedName>
        <fullName evidence="9">Ferrochelatase</fullName>
        <ecNumber evidence="9">4.98.1.1</ecNumber>
    </recommendedName>
</protein>
<dbReference type="PANTHER" id="PTHR11108:SF1">
    <property type="entry name" value="FERROCHELATASE, MITOCHONDRIAL"/>
    <property type="match status" value="1"/>
</dbReference>
<dbReference type="CDD" id="cd00419">
    <property type="entry name" value="Ferrochelatase_C"/>
    <property type="match status" value="1"/>
</dbReference>
<dbReference type="Gene3D" id="3.40.50.1400">
    <property type="match status" value="2"/>
</dbReference>
<dbReference type="HAMAP" id="MF_00323">
    <property type="entry name" value="Ferrochelatase"/>
    <property type="match status" value="1"/>
</dbReference>
<evidence type="ECO:0000256" key="7">
    <source>
        <dbReference type="ARBA" id="ARBA00023244"/>
    </source>
</evidence>
<comment type="pathway">
    <text evidence="2 9">Porphyrin-containing compound metabolism; protoheme biosynthesis; protoheme from protoporphyrin-IX: step 1/1.</text>
</comment>
<dbReference type="PROSITE" id="PS00534">
    <property type="entry name" value="FERROCHELATASE"/>
    <property type="match status" value="1"/>
</dbReference>
<dbReference type="CDD" id="cd03411">
    <property type="entry name" value="Ferrochelatase_N"/>
    <property type="match status" value="1"/>
</dbReference>
<dbReference type="InterPro" id="IPR033659">
    <property type="entry name" value="Ferrochelatase_N"/>
</dbReference>
<comment type="similarity">
    <text evidence="3 9">Belongs to the ferrochelatase family.</text>
</comment>
<evidence type="ECO:0000256" key="2">
    <source>
        <dbReference type="ARBA" id="ARBA00004943"/>
    </source>
</evidence>
<comment type="catalytic activity">
    <reaction evidence="8 9">
        <text>heme b + 2 H(+) = protoporphyrin IX + Fe(2+)</text>
        <dbReference type="Rhea" id="RHEA:22584"/>
        <dbReference type="ChEBI" id="CHEBI:15378"/>
        <dbReference type="ChEBI" id="CHEBI:29033"/>
        <dbReference type="ChEBI" id="CHEBI:57306"/>
        <dbReference type="ChEBI" id="CHEBI:60344"/>
        <dbReference type="EC" id="4.98.1.1"/>
    </reaction>
</comment>
<evidence type="ECO:0000256" key="10">
    <source>
        <dbReference type="SAM" id="MobiDB-lite"/>
    </source>
</evidence>
<dbReference type="Pfam" id="PF00762">
    <property type="entry name" value="Ferrochelatase"/>
    <property type="match status" value="1"/>
</dbReference>
<name>A0AAX4PE88_9CHLO</name>
<dbReference type="InterPro" id="IPR001015">
    <property type="entry name" value="Ferrochelatase"/>
</dbReference>
<dbReference type="AlphaFoldDB" id="A0AAX4PE88"/>
<dbReference type="InterPro" id="IPR033644">
    <property type="entry name" value="Ferrochelatase_C"/>
</dbReference>
<evidence type="ECO:0000256" key="1">
    <source>
        <dbReference type="ARBA" id="ARBA00004229"/>
    </source>
</evidence>
<sequence length="466" mass="51557">MVATSSSSSSSLTPPTFQQRPQTPDDAKKNVGVLLLNLGGPETLEDVQEFLYNLFADPDILRLPEPLGWAQPLLARIVSYVRAPQSQEGYRAIGGGSPIRKTTEEQAEALQRAMDAKDVDAKVYVAMRYWNPFTEEAIERIKRDRITDLVVLPLYPQFSVSTSGSSLRLLEKIFRDDPALAPLKHTVIPSWYQRPGYVRAMANLIEREIQAYDSEEERKRGLGSRSAHVFFSAHGVPKSYVVEAGDPYKEEMEETVELIVGELKRRGIAYNGHTLAYQSRVGPVEWLEPYTDDSIRYLAKQGVEALVVVPISFVSEHIETLEEIDMEYREVAEESGIKGWRRVPALGCDQVFIDDLASAAIEALPYVDVNKAAAARSGQGEVENAAAAAAVLQGQSGLVPMGSVDALLETYDGDRKLLPVPDITVGEWEWGWTRSAELWNGRLAMSALAAILAFEILTGKAAFLLE</sequence>
<feature type="region of interest" description="Disordered" evidence="10">
    <location>
        <begin position="1"/>
        <end position="26"/>
    </location>
</feature>
<dbReference type="FunFam" id="3.40.50.1400:FF:000006">
    <property type="entry name" value="Ferrochelatase"/>
    <property type="match status" value="1"/>
</dbReference>
<keyword evidence="6 9" id="KW-0456">Lyase</keyword>
<proteinExistence type="inferred from homology"/>
<evidence type="ECO:0000313" key="12">
    <source>
        <dbReference type="Proteomes" id="UP001472866"/>
    </source>
</evidence>
<evidence type="ECO:0000256" key="6">
    <source>
        <dbReference type="ARBA" id="ARBA00023239"/>
    </source>
</evidence>
<keyword evidence="9" id="KW-0150">Chloroplast</keyword>
<comment type="subcellular location">
    <subcellularLocation>
        <location evidence="1 9">Plastid</location>
        <location evidence="1 9">Chloroplast</location>
    </subcellularLocation>
</comment>
<dbReference type="GO" id="GO:0009507">
    <property type="term" value="C:chloroplast"/>
    <property type="evidence" value="ECO:0007669"/>
    <property type="project" value="UniProtKB-SubCell"/>
</dbReference>
<evidence type="ECO:0000313" key="11">
    <source>
        <dbReference type="EMBL" id="WZN64290.1"/>
    </source>
</evidence>
<accession>A0AAX4PE88</accession>
<dbReference type="SUPFAM" id="SSF103511">
    <property type="entry name" value="Chlorophyll a-b binding protein"/>
    <property type="match status" value="1"/>
</dbReference>
<gene>
    <name evidence="11" type="ORF">HKI87_09g58460</name>
</gene>
<dbReference type="InterPro" id="IPR019772">
    <property type="entry name" value="Ferrochelatase_AS"/>
</dbReference>
<keyword evidence="12" id="KW-1185">Reference proteome</keyword>
<evidence type="ECO:0000256" key="5">
    <source>
        <dbReference type="ARBA" id="ARBA00023133"/>
    </source>
</evidence>
<evidence type="ECO:0000256" key="9">
    <source>
        <dbReference type="RuleBase" id="RU000607"/>
    </source>
</evidence>
<dbReference type="GO" id="GO:0006783">
    <property type="term" value="P:heme biosynthetic process"/>
    <property type="evidence" value="ECO:0007669"/>
    <property type="project" value="UniProtKB-UniRule"/>
</dbReference>
<evidence type="ECO:0000256" key="8">
    <source>
        <dbReference type="ARBA" id="ARBA00049380"/>
    </source>
</evidence>
<dbReference type="SUPFAM" id="SSF53800">
    <property type="entry name" value="Chelatase"/>
    <property type="match status" value="1"/>
</dbReference>
<dbReference type="NCBIfam" id="TIGR00109">
    <property type="entry name" value="hemH"/>
    <property type="match status" value="1"/>
</dbReference>
<comment type="function">
    <text evidence="9">Catalyzes the ferrous insertion into protoporphyrin IX.</text>
</comment>
<dbReference type="GO" id="GO:0005739">
    <property type="term" value="C:mitochondrion"/>
    <property type="evidence" value="ECO:0007669"/>
    <property type="project" value="TreeGrafter"/>
</dbReference>
<feature type="compositionally biased region" description="Low complexity" evidence="10">
    <location>
        <begin position="1"/>
        <end position="22"/>
    </location>
</feature>
<keyword evidence="9" id="KW-0934">Plastid</keyword>
<keyword evidence="4 9" id="KW-0408">Iron</keyword>
<dbReference type="PANTHER" id="PTHR11108">
    <property type="entry name" value="FERROCHELATASE"/>
    <property type="match status" value="1"/>
</dbReference>
<keyword evidence="7 9" id="KW-0627">Porphyrin biosynthesis</keyword>
<dbReference type="EMBL" id="CP151509">
    <property type="protein sequence ID" value="WZN64290.1"/>
    <property type="molecule type" value="Genomic_DNA"/>
</dbReference>
<reference evidence="11 12" key="1">
    <citation type="submission" date="2024-03" db="EMBL/GenBank/DDBJ databases">
        <title>Complete genome sequence of the green alga Chloropicon roscoffensis RCC1871.</title>
        <authorList>
            <person name="Lemieux C."/>
            <person name="Pombert J.-F."/>
            <person name="Otis C."/>
            <person name="Turmel M."/>
        </authorList>
    </citation>
    <scope>NUCLEOTIDE SEQUENCE [LARGE SCALE GENOMIC DNA]</scope>
    <source>
        <strain evidence="11 12">RCC1871</strain>
    </source>
</reference>
<keyword evidence="5 9" id="KW-0350">Heme biosynthesis</keyword>
<dbReference type="Proteomes" id="UP001472866">
    <property type="component" value="Chromosome 09"/>
</dbReference>
<evidence type="ECO:0000256" key="3">
    <source>
        <dbReference type="ARBA" id="ARBA00007718"/>
    </source>
</evidence>
<organism evidence="11 12">
    <name type="scientific">Chloropicon roscoffensis</name>
    <dbReference type="NCBI Taxonomy" id="1461544"/>
    <lineage>
        <taxon>Eukaryota</taxon>
        <taxon>Viridiplantae</taxon>
        <taxon>Chlorophyta</taxon>
        <taxon>Chloropicophyceae</taxon>
        <taxon>Chloropicales</taxon>
        <taxon>Chloropicaceae</taxon>
        <taxon>Chloropicon</taxon>
    </lineage>
</organism>
<dbReference type="EC" id="4.98.1.1" evidence="9"/>